<evidence type="ECO:0008006" key="2">
    <source>
        <dbReference type="Google" id="ProtNLM"/>
    </source>
</evidence>
<proteinExistence type="predicted"/>
<dbReference type="AlphaFoldDB" id="A0A845UIT2"/>
<sequence>MWASVLVTLAFLALGGVFFWFFGGPRYVLEGVLGARLRQPVHLAAGPQIYWGRKTVRITVLGLRVGTEARPWFSVNRLIIVLPWSRLLRGQLQIQKVTLDAPTLNGPWRGVSSTGARAFPWPGEMVVHNGALRWPAVAGHTLSVTALNGRVVAQGLSQVAGDWHWRNAGGRWHFAAEMASAPMVLARNMILRVATPAEPALLQVVIPVLQRGSREIVVPTLLVRWQESGQRQARLRVRALRLNMLRRHVILGEGVLAAGRDLTLHIRAADLRWPPLQGHLAYQATIRHLPQLARRWGLTTPPTLASPNALYRLTAAGTLQWDGPHLQWHIAQGRMDGSAWAGQIVGTWKPLAIRVDLHVGRLNLDHYLPAPRTGTGPSALLPALPAHWPVTGSVRVAHLRWGRINARDLVIRSPASGAPH</sequence>
<protein>
    <recommendedName>
        <fullName evidence="2">DUF3971 domain-containing protein</fullName>
    </recommendedName>
</protein>
<gene>
    <name evidence="1" type="ORF">GL267_02780</name>
</gene>
<accession>A0A845UIT2</accession>
<organism evidence="1">
    <name type="scientific">Acidithiobacillus ferrianus</name>
    <dbReference type="NCBI Taxonomy" id="2678518"/>
    <lineage>
        <taxon>Bacteria</taxon>
        <taxon>Pseudomonadati</taxon>
        <taxon>Pseudomonadota</taxon>
        <taxon>Acidithiobacillia</taxon>
        <taxon>Acidithiobacillales</taxon>
        <taxon>Acidithiobacillaceae</taxon>
        <taxon>Acidithiobacillus</taxon>
    </lineage>
</organism>
<name>A0A845UIT2_9PROT</name>
<evidence type="ECO:0000313" key="1">
    <source>
        <dbReference type="EMBL" id="NDU41608.1"/>
    </source>
</evidence>
<dbReference type="EMBL" id="WNJL01000011">
    <property type="protein sequence ID" value="NDU41608.1"/>
    <property type="molecule type" value="Genomic_DNA"/>
</dbReference>
<comment type="caution">
    <text evidence="1">The sequence shown here is derived from an EMBL/GenBank/DDBJ whole genome shotgun (WGS) entry which is preliminary data.</text>
</comment>
<reference evidence="1" key="1">
    <citation type="submission" date="2019-11" db="EMBL/GenBank/DDBJ databases">
        <title>Acidithiobacillus ferrianus sp. nov.: a facultatively anaerobic and extremely acidophilic chemolithoautotroph.</title>
        <authorList>
            <person name="Norris P.R."/>
            <person name="Falagan C."/>
            <person name="Moya-Beltran A."/>
            <person name="Castro M."/>
            <person name="Quatrini R."/>
            <person name="Johnson D.B."/>
        </authorList>
    </citation>
    <scope>NUCLEOTIDE SEQUENCE [LARGE SCALE GENOMIC DNA]</scope>
    <source>
        <strain evidence="1">MG</strain>
    </source>
</reference>